<sequence>MSRKRCSVSEQFLCKDKSKADFRGTDDTEAIASTVLNIEDKKAWH</sequence>
<protein>
    <submittedName>
        <fullName evidence="2">Uncharacterized protein</fullName>
    </submittedName>
</protein>
<reference evidence="2" key="1">
    <citation type="submission" date="2022-11" db="UniProtKB">
        <authorList>
            <consortium name="WormBaseParasite"/>
        </authorList>
    </citation>
    <scope>IDENTIFICATION</scope>
</reference>
<evidence type="ECO:0000313" key="1">
    <source>
        <dbReference type="Proteomes" id="UP000887581"/>
    </source>
</evidence>
<accession>A0A915PXZ6</accession>
<dbReference type="AlphaFoldDB" id="A0A915PXZ6"/>
<dbReference type="WBParaSite" id="sdigi.contig346.g7631.t1">
    <property type="protein sequence ID" value="sdigi.contig346.g7631.t1"/>
    <property type="gene ID" value="sdigi.contig346.g7631"/>
</dbReference>
<proteinExistence type="predicted"/>
<evidence type="ECO:0000313" key="2">
    <source>
        <dbReference type="WBParaSite" id="sdigi.contig346.g7631.t1"/>
    </source>
</evidence>
<dbReference type="Proteomes" id="UP000887581">
    <property type="component" value="Unplaced"/>
</dbReference>
<organism evidence="1 2">
    <name type="scientific">Setaria digitata</name>
    <dbReference type="NCBI Taxonomy" id="48799"/>
    <lineage>
        <taxon>Eukaryota</taxon>
        <taxon>Metazoa</taxon>
        <taxon>Ecdysozoa</taxon>
        <taxon>Nematoda</taxon>
        <taxon>Chromadorea</taxon>
        <taxon>Rhabditida</taxon>
        <taxon>Spirurina</taxon>
        <taxon>Spiruromorpha</taxon>
        <taxon>Filarioidea</taxon>
        <taxon>Setariidae</taxon>
        <taxon>Setaria</taxon>
    </lineage>
</organism>
<keyword evidence="1" id="KW-1185">Reference proteome</keyword>
<name>A0A915PXZ6_9BILA</name>